<dbReference type="Gene3D" id="2.140.10.10">
    <property type="entry name" value="Quinoprotein alcohol dehydrogenase-like superfamily"/>
    <property type="match status" value="1"/>
</dbReference>
<dbReference type="Pfam" id="PF13442">
    <property type="entry name" value="Cytochrome_CBB3"/>
    <property type="match status" value="1"/>
</dbReference>
<feature type="domain" description="Cytochrome c" evidence="11">
    <location>
        <begin position="50"/>
        <end position="129"/>
    </location>
</feature>
<dbReference type="Pfam" id="PF13360">
    <property type="entry name" value="PQQ_2"/>
    <property type="match status" value="1"/>
</dbReference>
<dbReference type="GO" id="GO:0009055">
    <property type="term" value="F:electron transfer activity"/>
    <property type="evidence" value="ECO:0007669"/>
    <property type="project" value="InterPro"/>
</dbReference>
<proteinExistence type="inferred from homology"/>
<evidence type="ECO:0000256" key="3">
    <source>
        <dbReference type="ARBA" id="ARBA00022617"/>
    </source>
</evidence>
<dbReference type="Pfam" id="PF01011">
    <property type="entry name" value="PQQ"/>
    <property type="match status" value="1"/>
</dbReference>
<keyword evidence="5 10" id="KW-0732">Signal</keyword>
<evidence type="ECO:0000313" key="12">
    <source>
        <dbReference type="EMBL" id="GGR10628.1"/>
    </source>
</evidence>
<dbReference type="Gene3D" id="1.10.760.10">
    <property type="entry name" value="Cytochrome c-like domain"/>
    <property type="match status" value="1"/>
</dbReference>
<evidence type="ECO:0000256" key="4">
    <source>
        <dbReference type="ARBA" id="ARBA00022723"/>
    </source>
</evidence>
<feature type="chain" id="PRO_5037610912" description="Cytochrome c domain-containing protein" evidence="10">
    <location>
        <begin position="34"/>
        <end position="680"/>
    </location>
</feature>
<reference evidence="12" key="2">
    <citation type="submission" date="2020-09" db="EMBL/GenBank/DDBJ databases">
        <authorList>
            <person name="Sun Q."/>
            <person name="Ohkuma M."/>
        </authorList>
    </citation>
    <scope>NUCLEOTIDE SEQUENCE</scope>
    <source>
        <strain evidence="12">JCM 31311</strain>
    </source>
</reference>
<evidence type="ECO:0000256" key="10">
    <source>
        <dbReference type="SAM" id="SignalP"/>
    </source>
</evidence>
<protein>
    <recommendedName>
        <fullName evidence="11">Cytochrome c domain-containing protein</fullName>
    </recommendedName>
</protein>
<evidence type="ECO:0000256" key="7">
    <source>
        <dbReference type="ARBA" id="ARBA00023004"/>
    </source>
</evidence>
<accession>A0A918C7E3</accession>
<dbReference type="InterPro" id="IPR011047">
    <property type="entry name" value="Quinoprotein_ADH-like_sf"/>
</dbReference>
<dbReference type="InterPro" id="IPR036909">
    <property type="entry name" value="Cyt_c-like_dom_sf"/>
</dbReference>
<dbReference type="Proteomes" id="UP000603865">
    <property type="component" value="Unassembled WGS sequence"/>
</dbReference>
<dbReference type="InterPro" id="IPR002372">
    <property type="entry name" value="PQQ_rpt_dom"/>
</dbReference>
<evidence type="ECO:0000313" key="13">
    <source>
        <dbReference type="Proteomes" id="UP000603865"/>
    </source>
</evidence>
<comment type="caution">
    <text evidence="12">The sequence shown here is derived from an EMBL/GenBank/DDBJ whole genome shotgun (WGS) entry which is preliminary data.</text>
</comment>
<comment type="cofactor">
    <cofactor evidence="1">
        <name>pyrroloquinoline quinone</name>
        <dbReference type="ChEBI" id="CHEBI:58442"/>
    </cofactor>
</comment>
<feature type="signal peptide" evidence="10">
    <location>
        <begin position="1"/>
        <end position="33"/>
    </location>
</feature>
<dbReference type="PANTHER" id="PTHR32303">
    <property type="entry name" value="QUINOPROTEIN ALCOHOL DEHYDROGENASE (CYTOCHROME C)"/>
    <property type="match status" value="1"/>
</dbReference>
<evidence type="ECO:0000259" key="11">
    <source>
        <dbReference type="PROSITE" id="PS51007"/>
    </source>
</evidence>
<dbReference type="SMART" id="SM00564">
    <property type="entry name" value="PQQ"/>
    <property type="match status" value="6"/>
</dbReference>
<keyword evidence="3 8" id="KW-0349">Heme</keyword>
<dbReference type="PROSITE" id="PS51007">
    <property type="entry name" value="CYTC"/>
    <property type="match status" value="1"/>
</dbReference>
<dbReference type="GO" id="GO:0016491">
    <property type="term" value="F:oxidoreductase activity"/>
    <property type="evidence" value="ECO:0007669"/>
    <property type="project" value="UniProtKB-KW"/>
</dbReference>
<sequence length="680" mass="71540">MPETPARPSKFLSNTKLLTGTLVTGLVAAVAFAAPSATTQASTGPNFTSAQVLKGQNDYTQNCAGCHGANLQGGAGPALMGPGFLKKWANGQPLDNLYQVISKQMPLNAPGSLKPDQYLAITSYILSKNGYSPTNKPLTATELKVSLKAPGGAANTAPTNNGPAATNLPKVVKAYSGTPAMTGPTADELSSPSANDWVMYNRDYQGQRYSTLKDITADNAGKLQPLCIAQLGETGPFQTSPVIYQGTIYVTTPRNTYALNATTCQTKWSASYSPTGPEPFPNNRGVALYAGMLFRGTGDGHLIALDAKTGKTLWDTWVADSGKGYFLSAAPVVYNGKVYMGEAGADWGANGHVRAFDAKTGKPLWSFDLIPTGNQPGASSWKKGSQHGGGSIWTTLTVDPASKMIYTSVGNPAPDYNGVQRPGDNLYTDSVVALDANTGKLNWYTQQVAHDTHDWDTAAAPIVYDQDGKKFMAVATKGGWLYIYDRATHKLIQKSEISSHENADIPASTTPHHACPGTIGGAEWNGPSLDPVNKTIYVDSVEWCGTVQLGEARYIEGGGYFGGTFSQDPLSKASGWLRAFEAGTGKQLWATRMPTPMVAGVTPTAGGVVLTGDQNGNFLVVNAKDGKTVYKFNTGGAVGGGVSTYAVNGKQYVAVASGNASRGIWKTTGAATIVVFGMKE</sequence>
<dbReference type="SUPFAM" id="SSF50998">
    <property type="entry name" value="Quinoprotein alcohol dehydrogenase-like"/>
    <property type="match status" value="1"/>
</dbReference>
<name>A0A918C7E3_9DEIO</name>
<evidence type="ECO:0000256" key="5">
    <source>
        <dbReference type="ARBA" id="ARBA00022729"/>
    </source>
</evidence>
<dbReference type="GO" id="GO:0020037">
    <property type="term" value="F:heme binding"/>
    <property type="evidence" value="ECO:0007669"/>
    <property type="project" value="InterPro"/>
</dbReference>
<dbReference type="SUPFAM" id="SSF46626">
    <property type="entry name" value="Cytochrome c"/>
    <property type="match status" value="1"/>
</dbReference>
<dbReference type="RefSeq" id="WP_189090722.1">
    <property type="nucleotide sequence ID" value="NZ_BMQL01000012.1"/>
</dbReference>
<organism evidence="12 13">
    <name type="scientific">Deinococcus ruber</name>
    <dbReference type="NCBI Taxonomy" id="1848197"/>
    <lineage>
        <taxon>Bacteria</taxon>
        <taxon>Thermotogati</taxon>
        <taxon>Deinococcota</taxon>
        <taxon>Deinococci</taxon>
        <taxon>Deinococcales</taxon>
        <taxon>Deinococcaceae</taxon>
        <taxon>Deinococcus</taxon>
    </lineage>
</organism>
<dbReference type="InterPro" id="IPR009056">
    <property type="entry name" value="Cyt_c-like_dom"/>
</dbReference>
<keyword evidence="6" id="KW-0560">Oxidoreductase</keyword>
<keyword evidence="13" id="KW-1185">Reference proteome</keyword>
<dbReference type="InterPro" id="IPR018391">
    <property type="entry name" value="PQQ_b-propeller_rpt"/>
</dbReference>
<feature type="region of interest" description="Disordered" evidence="9">
    <location>
        <begin position="502"/>
        <end position="522"/>
    </location>
</feature>
<evidence type="ECO:0000256" key="2">
    <source>
        <dbReference type="ARBA" id="ARBA00008156"/>
    </source>
</evidence>
<gene>
    <name evidence="12" type="ORF">GCM10008957_24180</name>
</gene>
<evidence type="ECO:0000256" key="8">
    <source>
        <dbReference type="PROSITE-ProRule" id="PRU00433"/>
    </source>
</evidence>
<keyword evidence="4 8" id="KW-0479">Metal-binding</keyword>
<evidence type="ECO:0000256" key="1">
    <source>
        <dbReference type="ARBA" id="ARBA00001931"/>
    </source>
</evidence>
<dbReference type="GO" id="GO:0046872">
    <property type="term" value="F:metal ion binding"/>
    <property type="evidence" value="ECO:0007669"/>
    <property type="project" value="UniProtKB-KW"/>
</dbReference>
<comment type="similarity">
    <text evidence="2">Belongs to the bacterial PQQ dehydrogenase family.</text>
</comment>
<dbReference type="PANTHER" id="PTHR32303:SF10">
    <property type="entry name" value="OUTER MEMBRANE PROTEIN ASSEMBLY FACTOR BAMB"/>
    <property type="match status" value="1"/>
</dbReference>
<evidence type="ECO:0000256" key="6">
    <source>
        <dbReference type="ARBA" id="ARBA00023002"/>
    </source>
</evidence>
<evidence type="ECO:0000256" key="9">
    <source>
        <dbReference type="SAM" id="MobiDB-lite"/>
    </source>
</evidence>
<dbReference type="AlphaFoldDB" id="A0A918C7E3"/>
<dbReference type="EMBL" id="BMQL01000012">
    <property type="protein sequence ID" value="GGR10628.1"/>
    <property type="molecule type" value="Genomic_DNA"/>
</dbReference>
<keyword evidence="7 8" id="KW-0408">Iron</keyword>
<reference evidence="12" key="1">
    <citation type="journal article" date="2014" name="Int. J. Syst. Evol. Microbiol.">
        <title>Complete genome sequence of Corynebacterium casei LMG S-19264T (=DSM 44701T), isolated from a smear-ripened cheese.</title>
        <authorList>
            <consortium name="US DOE Joint Genome Institute (JGI-PGF)"/>
            <person name="Walter F."/>
            <person name="Albersmeier A."/>
            <person name="Kalinowski J."/>
            <person name="Ruckert C."/>
        </authorList>
    </citation>
    <scope>NUCLEOTIDE SEQUENCE</scope>
    <source>
        <strain evidence="12">JCM 31311</strain>
    </source>
</reference>